<dbReference type="InterPro" id="IPR006350">
    <property type="entry name" value="Intron_endoG1"/>
</dbReference>
<evidence type="ECO:0000259" key="2">
    <source>
        <dbReference type="PROSITE" id="PS50164"/>
    </source>
</evidence>
<dbReference type="GeneID" id="65338467"/>
<dbReference type="NCBIfam" id="TIGR01453">
    <property type="entry name" value="grpIintron_endo"/>
    <property type="match status" value="1"/>
</dbReference>
<dbReference type="GO" id="GO:0004519">
    <property type="term" value="F:endonuclease activity"/>
    <property type="evidence" value="ECO:0007669"/>
    <property type="project" value="UniProtKB-KW"/>
</dbReference>
<dbReference type="SUPFAM" id="SSF82771">
    <property type="entry name" value="GIY-YIG endonuclease"/>
    <property type="match status" value="1"/>
</dbReference>
<keyword evidence="1" id="KW-0812">Transmembrane</keyword>
<dbReference type="InterPro" id="IPR000305">
    <property type="entry name" value="GIY-YIG_endonuc"/>
</dbReference>
<gene>
    <name evidence="3" type="primary">orf162</name>
</gene>
<accession>A0A7T3PCP7</accession>
<keyword evidence="3" id="KW-0540">Nuclease</keyword>
<geneLocation type="mitochondrion" evidence="3"/>
<dbReference type="AlphaFoldDB" id="A0A7T3PCP7"/>
<evidence type="ECO:0000256" key="1">
    <source>
        <dbReference type="SAM" id="Phobius"/>
    </source>
</evidence>
<keyword evidence="3" id="KW-0378">Hydrolase</keyword>
<dbReference type="PROSITE" id="PS50164">
    <property type="entry name" value="GIY_YIG"/>
    <property type="match status" value="1"/>
</dbReference>
<dbReference type="EMBL" id="MT114157">
    <property type="protein sequence ID" value="QPZ51063.1"/>
    <property type="molecule type" value="Genomic_DNA"/>
</dbReference>
<dbReference type="Gene3D" id="3.40.1440.10">
    <property type="entry name" value="GIY-YIG endonuclease"/>
    <property type="match status" value="1"/>
</dbReference>
<evidence type="ECO:0000313" key="3">
    <source>
        <dbReference type="EMBL" id="QPZ51063.1"/>
    </source>
</evidence>
<keyword evidence="3" id="KW-0255">Endonuclease</keyword>
<dbReference type="RefSeq" id="YP_010130162.1">
    <property type="nucleotide sequence ID" value="NC_056336.1"/>
</dbReference>
<protein>
    <submittedName>
        <fullName evidence="3">GIY-YIG endonuclease</fullName>
    </submittedName>
</protein>
<reference evidence="3" key="1">
    <citation type="journal article" date="2020" name="IMA Fungus">
        <title>The 256 kb mitochondrial genome of Clavaria fumosa is the largest among phylum Basidiomycota and is rich in introns and intronic ORFs.</title>
        <authorList>
            <person name="Wang X."/>
            <person name="Wang Y."/>
            <person name="Yao W."/>
            <person name="Shen J."/>
            <person name="Chen M."/>
            <person name="Gao M."/>
            <person name="Ren J."/>
            <person name="Li Q."/>
            <person name="Liu N."/>
        </authorList>
    </citation>
    <scope>NUCLEOTIDE SEQUENCE</scope>
</reference>
<keyword evidence="1" id="KW-1133">Transmembrane helix</keyword>
<dbReference type="SMART" id="SM00465">
    <property type="entry name" value="GIYc"/>
    <property type="match status" value="1"/>
</dbReference>
<feature type="transmembrane region" description="Helical" evidence="1">
    <location>
        <begin position="12"/>
        <end position="30"/>
    </location>
</feature>
<name>A0A7T3PCP7_9AGAR</name>
<dbReference type="InterPro" id="IPR035901">
    <property type="entry name" value="GIY-YIG_endonuc_sf"/>
</dbReference>
<sequence length="162" mass="19405">MIRYSTKIINIYYLVFMCEFIFEYLDYFTIEEYFNMKWSICFLTKVVEQIKPIKVFNNFKDKRLQLIKSKKDKTGVYCLVNLVNGNIYLGSSVNLAVRMKNYLNTTFLKHKKNNNMPIVKALLKYGQENFAVLIVEYVDVENLTVRETHYIKQLLPYYNVLK</sequence>
<keyword evidence="1" id="KW-0472">Membrane</keyword>
<dbReference type="CDD" id="cd10445">
    <property type="entry name" value="GIY-YIG_bI1_like"/>
    <property type="match status" value="1"/>
</dbReference>
<keyword evidence="3" id="KW-0496">Mitochondrion</keyword>
<dbReference type="Pfam" id="PF01541">
    <property type="entry name" value="GIY-YIG"/>
    <property type="match status" value="1"/>
</dbReference>
<proteinExistence type="predicted"/>
<organism evidence="3">
    <name type="scientific">Clavaria fumosa</name>
    <dbReference type="NCBI Taxonomy" id="264083"/>
    <lineage>
        <taxon>Eukaryota</taxon>
        <taxon>Fungi</taxon>
        <taxon>Dikarya</taxon>
        <taxon>Basidiomycota</taxon>
        <taxon>Agaricomycotina</taxon>
        <taxon>Agaricomycetes</taxon>
        <taxon>Agaricomycetidae</taxon>
        <taxon>Agaricales</taxon>
        <taxon>Clavariineae</taxon>
        <taxon>Clavariaceae</taxon>
        <taxon>Clavaria</taxon>
    </lineage>
</organism>
<feature type="domain" description="GIY-YIG" evidence="2">
    <location>
        <begin position="72"/>
        <end position="160"/>
    </location>
</feature>